<feature type="compositionally biased region" description="Polar residues" evidence="1">
    <location>
        <begin position="103"/>
        <end position="119"/>
    </location>
</feature>
<organism evidence="2 3">
    <name type="scientific">Halteria grandinella</name>
    <dbReference type="NCBI Taxonomy" id="5974"/>
    <lineage>
        <taxon>Eukaryota</taxon>
        <taxon>Sar</taxon>
        <taxon>Alveolata</taxon>
        <taxon>Ciliophora</taxon>
        <taxon>Intramacronucleata</taxon>
        <taxon>Spirotrichea</taxon>
        <taxon>Stichotrichia</taxon>
        <taxon>Sporadotrichida</taxon>
        <taxon>Halteriidae</taxon>
        <taxon>Halteria</taxon>
    </lineage>
</organism>
<dbReference type="Proteomes" id="UP000785679">
    <property type="component" value="Unassembled WGS sequence"/>
</dbReference>
<keyword evidence="3" id="KW-1185">Reference proteome</keyword>
<reference evidence="2" key="1">
    <citation type="submission" date="2019-06" db="EMBL/GenBank/DDBJ databases">
        <authorList>
            <person name="Zheng W."/>
        </authorList>
    </citation>
    <scope>NUCLEOTIDE SEQUENCE</scope>
    <source>
        <strain evidence="2">QDHG01</strain>
    </source>
</reference>
<feature type="region of interest" description="Disordered" evidence="1">
    <location>
        <begin position="103"/>
        <end position="125"/>
    </location>
</feature>
<accession>A0A8J8T215</accession>
<gene>
    <name evidence="2" type="ORF">FGO68_gene11028</name>
</gene>
<name>A0A8J8T215_HALGN</name>
<proteinExistence type="predicted"/>
<dbReference type="AlphaFoldDB" id="A0A8J8T215"/>
<protein>
    <submittedName>
        <fullName evidence="2">Uncharacterized protein</fullName>
    </submittedName>
</protein>
<comment type="caution">
    <text evidence="2">The sequence shown here is derived from an EMBL/GenBank/DDBJ whole genome shotgun (WGS) entry which is preliminary data.</text>
</comment>
<evidence type="ECO:0000256" key="1">
    <source>
        <dbReference type="SAM" id="MobiDB-lite"/>
    </source>
</evidence>
<evidence type="ECO:0000313" key="3">
    <source>
        <dbReference type="Proteomes" id="UP000785679"/>
    </source>
</evidence>
<sequence length="177" mass="20273">MSADVILIINQIQQYSSLTHPQCESLLQITSKLQEDIQNCQFLQQKAQTIEALPIFHKTHRKHSAISRFCIHNHLQGHLTHKLNCFMGEEVAILMRHSQHPTAMTSNLTDSKSRMQQQHNTKRFNQDSRLRTTAKFFCKINWQFYEHSGFISGCISYSSGGKRGTDSPSAIVACCCY</sequence>
<evidence type="ECO:0000313" key="2">
    <source>
        <dbReference type="EMBL" id="TNV78603.1"/>
    </source>
</evidence>
<dbReference type="EMBL" id="RRYP01010108">
    <property type="protein sequence ID" value="TNV78603.1"/>
    <property type="molecule type" value="Genomic_DNA"/>
</dbReference>